<dbReference type="Proteomes" id="UP000011761">
    <property type="component" value="Unassembled WGS sequence"/>
</dbReference>
<dbReference type="EMBL" id="KB445550">
    <property type="protein sequence ID" value="EMD00639.1"/>
    <property type="molecule type" value="Genomic_DNA"/>
</dbReference>
<keyword evidence="1" id="KW-1133">Transmembrane helix</keyword>
<name>M2N906_BAUPA</name>
<protein>
    <submittedName>
        <fullName evidence="2">Uncharacterized protein</fullName>
    </submittedName>
</protein>
<evidence type="ECO:0000313" key="2">
    <source>
        <dbReference type="EMBL" id="EMD00639.1"/>
    </source>
</evidence>
<feature type="transmembrane region" description="Helical" evidence="1">
    <location>
        <begin position="433"/>
        <end position="454"/>
    </location>
</feature>
<dbReference type="RefSeq" id="XP_007671823.1">
    <property type="nucleotide sequence ID" value="XM_007673633.1"/>
</dbReference>
<dbReference type="eggNOG" id="ENOG502TDGV">
    <property type="taxonomic scope" value="Eukaryota"/>
</dbReference>
<sequence length="509" mass="55305">MRTWTLNTTEGISNFNKSRAPLVATEVDRFFGNSILTFLNNPEIAVDITPDDLKGMSCANQISVRGKTPSCQRSVFMPGSIPTVLVTEEGYEDAEIAFAYNVKGYNLTFGPGDDGHNWTFDERQDCQTIGLAFGAVRFCLNNAESNVLRARMIRCPSSLAYTSQRCLTDTSWHRNTTASVTTMLTTTYQWADIAFYRSNQSIASFEILQTPETKANINSTELMSAFHEFTLGSGSMQQAMLDWVTTTNTTSDTAGGGDESDLLHEYEDLIDSLLGARELSITKSRENRRAESDDVSGLASSFGDLTSLFTGGGSVPGSNPIFPILPFTYLESCSALGAKNSRATTTCTDFIQNFLAVPLLYCDSLLALRMSSGLDVLSPISDSDEASAALVESFMEYLGIADASKQRLMQGTPGTQVALSRLRHEIVVGRASLIAYAVGTGLVLMFCFAAIGAATTNISSPGYWPLLDFILKFKVLYDGEVLSCADKEAIQAQQCGKRSTVSRMLVQTA</sequence>
<keyword evidence="3" id="KW-1185">Reference proteome</keyword>
<proteinExistence type="predicted"/>
<dbReference type="AlphaFoldDB" id="M2N906"/>
<dbReference type="KEGG" id="bcom:BAUCODRAFT_118389"/>
<evidence type="ECO:0000256" key="1">
    <source>
        <dbReference type="SAM" id="Phobius"/>
    </source>
</evidence>
<accession>M2N906</accession>
<dbReference type="OrthoDB" id="5139479at2759"/>
<keyword evidence="1" id="KW-0812">Transmembrane</keyword>
<dbReference type="GeneID" id="19107321"/>
<evidence type="ECO:0000313" key="3">
    <source>
        <dbReference type="Proteomes" id="UP000011761"/>
    </source>
</evidence>
<organism evidence="2 3">
    <name type="scientific">Baudoinia panamericana (strain UAMH 10762)</name>
    <name type="common">Angels' share fungus</name>
    <name type="synonym">Baudoinia compniacensis (strain UAMH 10762)</name>
    <dbReference type="NCBI Taxonomy" id="717646"/>
    <lineage>
        <taxon>Eukaryota</taxon>
        <taxon>Fungi</taxon>
        <taxon>Dikarya</taxon>
        <taxon>Ascomycota</taxon>
        <taxon>Pezizomycotina</taxon>
        <taxon>Dothideomycetes</taxon>
        <taxon>Dothideomycetidae</taxon>
        <taxon>Mycosphaerellales</taxon>
        <taxon>Teratosphaeriaceae</taxon>
        <taxon>Baudoinia</taxon>
    </lineage>
</organism>
<gene>
    <name evidence="2" type="ORF">BAUCODRAFT_118389</name>
</gene>
<keyword evidence="1" id="KW-0472">Membrane</keyword>
<dbReference type="HOGENOM" id="CLU_535252_0_0_1"/>
<reference evidence="2 3" key="1">
    <citation type="journal article" date="2012" name="PLoS Pathog.">
        <title>Diverse lifestyles and strategies of plant pathogenesis encoded in the genomes of eighteen Dothideomycetes fungi.</title>
        <authorList>
            <person name="Ohm R.A."/>
            <person name="Feau N."/>
            <person name="Henrissat B."/>
            <person name="Schoch C.L."/>
            <person name="Horwitz B.A."/>
            <person name="Barry K.W."/>
            <person name="Condon B.J."/>
            <person name="Copeland A.C."/>
            <person name="Dhillon B."/>
            <person name="Glaser F."/>
            <person name="Hesse C.N."/>
            <person name="Kosti I."/>
            <person name="LaButti K."/>
            <person name="Lindquist E.A."/>
            <person name="Lucas S."/>
            <person name="Salamov A.A."/>
            <person name="Bradshaw R.E."/>
            <person name="Ciuffetti L."/>
            <person name="Hamelin R.C."/>
            <person name="Kema G.H.J."/>
            <person name="Lawrence C."/>
            <person name="Scott J.A."/>
            <person name="Spatafora J.W."/>
            <person name="Turgeon B.G."/>
            <person name="de Wit P.J.G.M."/>
            <person name="Zhong S."/>
            <person name="Goodwin S.B."/>
            <person name="Grigoriev I.V."/>
        </authorList>
    </citation>
    <scope>NUCLEOTIDE SEQUENCE [LARGE SCALE GENOMIC DNA]</scope>
    <source>
        <strain evidence="2 3">UAMH 10762</strain>
    </source>
</reference>